<name>A0A3A2Z8K7_9EURO</name>
<feature type="region of interest" description="Disordered" evidence="2">
    <location>
        <begin position="334"/>
        <end position="482"/>
    </location>
</feature>
<dbReference type="Pfam" id="PF03221">
    <property type="entry name" value="HTH_Tnp_Tc5"/>
    <property type="match status" value="1"/>
</dbReference>
<dbReference type="InterPro" id="IPR050863">
    <property type="entry name" value="CenT-Element_Derived"/>
</dbReference>
<dbReference type="STRING" id="2070753.A0A3A2Z8K7"/>
<feature type="compositionally biased region" description="Basic and acidic residues" evidence="2">
    <location>
        <begin position="265"/>
        <end position="275"/>
    </location>
</feature>
<evidence type="ECO:0000313" key="4">
    <source>
        <dbReference type="EMBL" id="RJE18960.1"/>
    </source>
</evidence>
<dbReference type="InterPro" id="IPR006600">
    <property type="entry name" value="HTH_CenpB_DNA-bd_dom"/>
</dbReference>
<feature type="region of interest" description="Disordered" evidence="2">
    <location>
        <begin position="259"/>
        <end position="318"/>
    </location>
</feature>
<dbReference type="PANTHER" id="PTHR19303:SF70">
    <property type="entry name" value="HTH CENPB-TYPE DOMAIN-CONTAINING PROTEIN"/>
    <property type="match status" value="1"/>
</dbReference>
<dbReference type="AlphaFoldDB" id="A0A3A2Z8K7"/>
<evidence type="ECO:0000256" key="1">
    <source>
        <dbReference type="ARBA" id="ARBA00023125"/>
    </source>
</evidence>
<dbReference type="EMBL" id="MVGC01000469">
    <property type="protein sequence ID" value="RJE18960.1"/>
    <property type="molecule type" value="Genomic_DNA"/>
</dbReference>
<feature type="domain" description="HTH CENPB-type" evidence="3">
    <location>
        <begin position="187"/>
        <end position="261"/>
    </location>
</feature>
<reference evidence="5" key="1">
    <citation type="submission" date="2017-02" db="EMBL/GenBank/DDBJ databases">
        <authorList>
            <person name="Tafer H."/>
            <person name="Lopandic K."/>
        </authorList>
    </citation>
    <scope>NUCLEOTIDE SEQUENCE [LARGE SCALE GENOMIC DNA]</scope>
    <source>
        <strain evidence="5">CBS 366.77</strain>
    </source>
</reference>
<feature type="compositionally biased region" description="Basic and acidic residues" evidence="2">
    <location>
        <begin position="1"/>
        <end position="22"/>
    </location>
</feature>
<dbReference type="Proteomes" id="UP000266188">
    <property type="component" value="Unassembled WGS sequence"/>
</dbReference>
<protein>
    <recommendedName>
        <fullName evidence="3">HTH CENPB-type domain-containing protein</fullName>
    </recommendedName>
</protein>
<dbReference type="OrthoDB" id="9909311at2759"/>
<feature type="region of interest" description="Disordered" evidence="2">
    <location>
        <begin position="1"/>
        <end position="46"/>
    </location>
</feature>
<evidence type="ECO:0000256" key="2">
    <source>
        <dbReference type="SAM" id="MobiDB-lite"/>
    </source>
</evidence>
<organism evidence="4 5">
    <name type="scientific">Aspergillus sclerotialis</name>
    <dbReference type="NCBI Taxonomy" id="2070753"/>
    <lineage>
        <taxon>Eukaryota</taxon>
        <taxon>Fungi</taxon>
        <taxon>Dikarya</taxon>
        <taxon>Ascomycota</taxon>
        <taxon>Pezizomycotina</taxon>
        <taxon>Eurotiomycetes</taxon>
        <taxon>Eurotiomycetidae</taxon>
        <taxon>Eurotiales</taxon>
        <taxon>Aspergillaceae</taxon>
        <taxon>Aspergillus</taxon>
        <taxon>Aspergillus subgen. Polypaecilum</taxon>
    </lineage>
</organism>
<keyword evidence="5" id="KW-1185">Reference proteome</keyword>
<feature type="compositionally biased region" description="Low complexity" evidence="2">
    <location>
        <begin position="355"/>
        <end position="370"/>
    </location>
</feature>
<accession>A0A3A2Z8K7</accession>
<feature type="compositionally biased region" description="Pro residues" evidence="2">
    <location>
        <begin position="99"/>
        <end position="118"/>
    </location>
</feature>
<keyword evidence="1" id="KW-0238">DNA-binding</keyword>
<dbReference type="GO" id="GO:0003677">
    <property type="term" value="F:DNA binding"/>
    <property type="evidence" value="ECO:0007669"/>
    <property type="project" value="UniProtKB-KW"/>
</dbReference>
<dbReference type="SUPFAM" id="SSF46689">
    <property type="entry name" value="Homeodomain-like"/>
    <property type="match status" value="2"/>
</dbReference>
<feature type="compositionally biased region" description="Polar residues" evidence="2">
    <location>
        <begin position="277"/>
        <end position="301"/>
    </location>
</feature>
<feature type="region of interest" description="Disordered" evidence="2">
    <location>
        <begin position="61"/>
        <end position="133"/>
    </location>
</feature>
<evidence type="ECO:0000259" key="3">
    <source>
        <dbReference type="PROSITE" id="PS51253"/>
    </source>
</evidence>
<feature type="compositionally biased region" description="Low complexity" evidence="2">
    <location>
        <begin position="461"/>
        <end position="480"/>
    </location>
</feature>
<feature type="compositionally biased region" description="Polar residues" evidence="2">
    <location>
        <begin position="334"/>
        <end position="354"/>
    </location>
</feature>
<feature type="compositionally biased region" description="Polar residues" evidence="2">
    <location>
        <begin position="415"/>
        <end position="425"/>
    </location>
</feature>
<dbReference type="SMART" id="SM00674">
    <property type="entry name" value="CENPB"/>
    <property type="match status" value="1"/>
</dbReference>
<dbReference type="PANTHER" id="PTHR19303">
    <property type="entry name" value="TRANSPOSON"/>
    <property type="match status" value="1"/>
</dbReference>
<evidence type="ECO:0000313" key="5">
    <source>
        <dbReference type="Proteomes" id="UP000266188"/>
    </source>
</evidence>
<comment type="caution">
    <text evidence="4">The sequence shown here is derived from an EMBL/GenBank/DDBJ whole genome shotgun (WGS) entry which is preliminary data.</text>
</comment>
<dbReference type="Gene3D" id="1.10.10.60">
    <property type="entry name" value="Homeodomain-like"/>
    <property type="match status" value="2"/>
</dbReference>
<proteinExistence type="predicted"/>
<gene>
    <name evidence="4" type="ORF">PHISCL_08710</name>
</gene>
<sequence>METDRQHGHGHGQDNDFPHSHWELNSFPTQQSPPLSDYHGFGAYPPPVLPMDPSFAITVPPPYSSLPLTMPSHTWPSMLATHTPFPESGLPATTAPPSASAPPPLTSPTTPAPPPPPRKASTGGTTPRRTLTDEDRRQMCLYHEENKTAKQTDIGVLFGVERSTVSKVLRQKEKYLNPDDGKNGSRSPIKKAKGRVPDIEKALFNWAKNYQRQGFSLTDEMIREKALFFASNCGRPEGKEKLLSTNWLEGFKLKYNLRGPKSRKGSFDTRSEPESPSRLSTNPGHESAIQSPNEVSPTSSPAGFATPSPLSPSQSQDNIKKELTDSLAQIAGSYQHNHSKSTTSIDTSPSFSAGFTSPTSTLLSESPFTPISQSGIPSTDSNSSRPRSQTFPTVMADPNIMATDEPFDNVPPKQTAHQMPTSTLESPLEEQPSPKATGGDASNTIKRNRSNPEIRTKSIYPPTFSKSSTVSPVSSPGSPTQDEARRALELVMNYFQHQPTGLAPQDCIAIGKLMEKLELEQSQQTMLPGGLTRIDELDDAPHVVSRKRSIHEMGWS</sequence>
<feature type="compositionally biased region" description="Polar residues" evidence="2">
    <location>
        <begin position="371"/>
        <end position="392"/>
    </location>
</feature>
<dbReference type="PROSITE" id="PS51253">
    <property type="entry name" value="HTH_CENPB"/>
    <property type="match status" value="1"/>
</dbReference>
<dbReference type="InterPro" id="IPR009057">
    <property type="entry name" value="Homeodomain-like_sf"/>
</dbReference>
<dbReference type="GO" id="GO:0005634">
    <property type="term" value="C:nucleus"/>
    <property type="evidence" value="ECO:0007669"/>
    <property type="project" value="TreeGrafter"/>
</dbReference>